<dbReference type="GO" id="GO:0003723">
    <property type="term" value="F:RNA binding"/>
    <property type="evidence" value="ECO:0007669"/>
    <property type="project" value="TreeGrafter"/>
</dbReference>
<dbReference type="GO" id="GO:0031499">
    <property type="term" value="C:TRAMP complex"/>
    <property type="evidence" value="ECO:0007669"/>
    <property type="project" value="TreeGrafter"/>
</dbReference>
<feature type="region of interest" description="Disordered" evidence="8">
    <location>
        <begin position="1"/>
        <end position="81"/>
    </location>
</feature>
<feature type="region of interest" description="Disordered" evidence="8">
    <location>
        <begin position="346"/>
        <end position="416"/>
    </location>
</feature>
<dbReference type="Proteomes" id="UP001174691">
    <property type="component" value="Unassembled WGS sequence"/>
</dbReference>
<dbReference type="SUPFAM" id="SSF57756">
    <property type="entry name" value="Retrovirus zinc finger-like domains"/>
    <property type="match status" value="2"/>
</dbReference>
<feature type="compositionally biased region" description="Low complexity" evidence="8">
    <location>
        <begin position="162"/>
        <end position="171"/>
    </location>
</feature>
<dbReference type="InterPro" id="IPR001878">
    <property type="entry name" value="Znf_CCHC"/>
</dbReference>
<evidence type="ECO:0000256" key="4">
    <source>
        <dbReference type="ARBA" id="ARBA00022771"/>
    </source>
</evidence>
<dbReference type="GO" id="GO:0071035">
    <property type="term" value="P:nuclear polyadenylation-dependent rRNA catabolic process"/>
    <property type="evidence" value="ECO:0007669"/>
    <property type="project" value="TreeGrafter"/>
</dbReference>
<evidence type="ECO:0000259" key="9">
    <source>
        <dbReference type="PROSITE" id="PS50158"/>
    </source>
</evidence>
<evidence type="ECO:0000256" key="3">
    <source>
        <dbReference type="ARBA" id="ARBA00022737"/>
    </source>
</evidence>
<keyword evidence="6" id="KW-0539">Nucleus</keyword>
<feature type="compositionally biased region" description="Low complexity" evidence="8">
    <location>
        <begin position="193"/>
        <end position="208"/>
    </location>
</feature>
<dbReference type="AlphaFoldDB" id="A0AA38W3K5"/>
<dbReference type="PROSITE" id="PS50158">
    <property type="entry name" value="ZF_CCHC"/>
    <property type="match status" value="1"/>
</dbReference>
<evidence type="ECO:0000256" key="8">
    <source>
        <dbReference type="SAM" id="MobiDB-lite"/>
    </source>
</evidence>
<dbReference type="InterPro" id="IPR036875">
    <property type="entry name" value="Znf_CCHC_sf"/>
</dbReference>
<dbReference type="GO" id="GO:0071036">
    <property type="term" value="P:nuclear polyadenylation-dependent snoRNA catabolic process"/>
    <property type="evidence" value="ECO:0007669"/>
    <property type="project" value="TreeGrafter"/>
</dbReference>
<dbReference type="GO" id="GO:0071031">
    <property type="term" value="P:nuclear mRNA surveillance of mRNA 3'-end processing"/>
    <property type="evidence" value="ECO:0007669"/>
    <property type="project" value="TreeGrafter"/>
</dbReference>
<gene>
    <name evidence="10" type="ORF">NKR19_g1107</name>
</gene>
<name>A0AA38W3K5_9PEZI</name>
<organism evidence="10 11">
    <name type="scientific">Coniochaeta hoffmannii</name>
    <dbReference type="NCBI Taxonomy" id="91930"/>
    <lineage>
        <taxon>Eukaryota</taxon>
        <taxon>Fungi</taxon>
        <taxon>Dikarya</taxon>
        <taxon>Ascomycota</taxon>
        <taxon>Pezizomycotina</taxon>
        <taxon>Sordariomycetes</taxon>
        <taxon>Sordariomycetidae</taxon>
        <taxon>Coniochaetales</taxon>
        <taxon>Coniochaetaceae</taxon>
        <taxon>Coniochaeta</taxon>
    </lineage>
</organism>
<evidence type="ECO:0000256" key="7">
    <source>
        <dbReference type="PROSITE-ProRule" id="PRU00047"/>
    </source>
</evidence>
<keyword evidence="11" id="KW-1185">Reference proteome</keyword>
<dbReference type="EMBL" id="JANBVN010000010">
    <property type="protein sequence ID" value="KAJ9164675.1"/>
    <property type="molecule type" value="Genomic_DNA"/>
</dbReference>
<reference evidence="10" key="1">
    <citation type="submission" date="2022-07" db="EMBL/GenBank/DDBJ databases">
        <title>Fungi with potential for degradation of polypropylene.</title>
        <authorList>
            <person name="Gostincar C."/>
        </authorList>
    </citation>
    <scope>NUCLEOTIDE SEQUENCE</scope>
    <source>
        <strain evidence="10">EXF-13287</strain>
    </source>
</reference>
<proteinExistence type="predicted"/>
<keyword evidence="3" id="KW-0677">Repeat</keyword>
<dbReference type="SMART" id="SM00343">
    <property type="entry name" value="ZnF_C2HC"/>
    <property type="match status" value="5"/>
</dbReference>
<comment type="subcellular location">
    <subcellularLocation>
        <location evidence="1">Nucleus</location>
    </subcellularLocation>
</comment>
<dbReference type="GO" id="GO:0071037">
    <property type="term" value="P:nuclear polyadenylation-dependent snRNA catabolic process"/>
    <property type="evidence" value="ECO:0007669"/>
    <property type="project" value="TreeGrafter"/>
</dbReference>
<feature type="compositionally biased region" description="Gly residues" evidence="8">
    <location>
        <begin position="731"/>
        <end position="741"/>
    </location>
</feature>
<comment type="caution">
    <text evidence="10">The sequence shown here is derived from an EMBL/GenBank/DDBJ whole genome shotgun (WGS) entry which is preliminary data.</text>
</comment>
<protein>
    <recommendedName>
        <fullName evidence="9">CCHC-type domain-containing protein</fullName>
    </recommendedName>
</protein>
<feature type="compositionally biased region" description="Pro residues" evidence="8">
    <location>
        <begin position="669"/>
        <end position="686"/>
    </location>
</feature>
<feature type="region of interest" description="Disordered" evidence="8">
    <location>
        <begin position="634"/>
        <end position="741"/>
    </location>
</feature>
<keyword evidence="4 7" id="KW-0863">Zinc-finger</keyword>
<feature type="compositionally biased region" description="Low complexity" evidence="8">
    <location>
        <begin position="634"/>
        <end position="646"/>
    </location>
</feature>
<feature type="compositionally biased region" description="Basic and acidic residues" evidence="8">
    <location>
        <begin position="401"/>
        <end position="411"/>
    </location>
</feature>
<accession>A0AA38W3K5</accession>
<dbReference type="GO" id="GO:0008270">
    <property type="term" value="F:zinc ion binding"/>
    <property type="evidence" value="ECO:0007669"/>
    <property type="project" value="UniProtKB-KW"/>
</dbReference>
<evidence type="ECO:0000313" key="10">
    <source>
        <dbReference type="EMBL" id="KAJ9164675.1"/>
    </source>
</evidence>
<evidence type="ECO:0000256" key="2">
    <source>
        <dbReference type="ARBA" id="ARBA00022723"/>
    </source>
</evidence>
<feature type="region of interest" description="Disordered" evidence="8">
    <location>
        <begin position="122"/>
        <end position="242"/>
    </location>
</feature>
<dbReference type="InterPro" id="IPR051644">
    <property type="entry name" value="TRAMP_AT-DNA-binding"/>
</dbReference>
<evidence type="ECO:0000313" key="11">
    <source>
        <dbReference type="Proteomes" id="UP001174691"/>
    </source>
</evidence>
<feature type="domain" description="CCHC-type" evidence="9">
    <location>
        <begin position="539"/>
        <end position="552"/>
    </location>
</feature>
<keyword evidence="2" id="KW-0479">Metal-binding</keyword>
<evidence type="ECO:0000256" key="1">
    <source>
        <dbReference type="ARBA" id="ARBA00004123"/>
    </source>
</evidence>
<dbReference type="PANTHER" id="PTHR46543:SF1">
    <property type="entry name" value="ZINC FINGER CCHC DOMAIN-CONTAINING PROTEIN 7"/>
    <property type="match status" value="1"/>
</dbReference>
<dbReference type="PANTHER" id="PTHR46543">
    <property type="entry name" value="ZINC FINGER CCHC DOMAIN-CONTAINING PROTEIN 7"/>
    <property type="match status" value="1"/>
</dbReference>
<sequence length="741" mass="80529">MAYDTKRGRSGSEPILVADDSDANAVQEQPPSKKRRTSQTNVGKPADGLDDGEIADMSSNVNSREASPPRIHGGWNEGVKPAGLRISFGSKATSVGPKKVTIPTTSREAEIMADTIVVRESAAETSAEETIVVQEDEPVAAEPPLSKMAAKKRRRQERKAARAAAKAATAASGQQGSPHEEAQPSKKQRTTRAQALKAAEAAAAATAAAEKHVPAPAPPPSAADGVSKKQQAAPRKERPLRFKWAGQTWQLPPRPSPEWGSDESRTWQFKFEQWLQDYVALNNKERRPEILRDPKETFSLLKHAYSRWLGDDAWAALRTKAVVPLLDYKSEDRLPLLISTALDNLAQGKSMPPMPPLVGAGAGEMAETSPRSGEQAPEAEYSPVEEPAQEDSTASRSPGEISEHTEEHLQADAEMEGADGKVYRERYYPGITDDQVFCTSCAGFGHRSLSCPESNCRFCGDSEHMAPGCPRRQRCSKCKQLGHVRDNCQEKLSLAPGEGMECAFCASTEHTESDCTEFFRTFRPSVETIRVVKHIPIFCYCCGNEGHYGTSCGLNPAPTKTSSVEIWSKENWQQYVDPNSTAEAIAWDSAAGGNAYAHDASGRPDFGKSIVPRTHIIFEDEDDDEDEGFIRPPVQRQQQKQQHNPQIHVSRPGRGGFSSLAQQAYSQNPPLPPGPPPGLPARPPQPNGDGKQRRIRKPKSAQHNNQGRGNGQQNGRGGAGGGRGFRIRGGANRGGNRGGRR</sequence>
<keyword evidence="5" id="KW-0862">Zinc</keyword>
<evidence type="ECO:0000256" key="6">
    <source>
        <dbReference type="ARBA" id="ARBA00023242"/>
    </source>
</evidence>
<dbReference type="Gene3D" id="4.10.60.10">
    <property type="entry name" value="Zinc finger, CCHC-type"/>
    <property type="match status" value="2"/>
</dbReference>
<dbReference type="GO" id="GO:0071038">
    <property type="term" value="P:TRAMP-dependent tRNA surveillance pathway"/>
    <property type="evidence" value="ECO:0007669"/>
    <property type="project" value="TreeGrafter"/>
</dbReference>
<evidence type="ECO:0000256" key="5">
    <source>
        <dbReference type="ARBA" id="ARBA00022833"/>
    </source>
</evidence>
<dbReference type="GO" id="GO:0071039">
    <property type="term" value="P:nuclear polyadenylation-dependent CUT catabolic process"/>
    <property type="evidence" value="ECO:0007669"/>
    <property type="project" value="TreeGrafter"/>
</dbReference>
<feature type="compositionally biased region" description="Gly residues" evidence="8">
    <location>
        <begin position="708"/>
        <end position="724"/>
    </location>
</feature>